<gene>
    <name evidence="2" type="ORF">CV102_17650</name>
</gene>
<evidence type="ECO:0000256" key="1">
    <source>
        <dbReference type="SAM" id="MobiDB-lite"/>
    </source>
</evidence>
<dbReference type="Proteomes" id="UP000766904">
    <property type="component" value="Unassembled WGS sequence"/>
</dbReference>
<feature type="compositionally biased region" description="Basic and acidic residues" evidence="1">
    <location>
        <begin position="1"/>
        <end position="29"/>
    </location>
</feature>
<accession>A0A8J8TRC9</accession>
<dbReference type="EMBL" id="PHNJ01000010">
    <property type="protein sequence ID" value="TYL37432.1"/>
    <property type="molecule type" value="Genomic_DNA"/>
</dbReference>
<dbReference type="AlphaFoldDB" id="A0A8J8TRC9"/>
<organism evidence="2 3">
    <name type="scientific">Natronococcus pandeyae</name>
    <dbReference type="NCBI Taxonomy" id="2055836"/>
    <lineage>
        <taxon>Archaea</taxon>
        <taxon>Methanobacteriati</taxon>
        <taxon>Methanobacteriota</taxon>
        <taxon>Stenosarchaea group</taxon>
        <taxon>Halobacteria</taxon>
        <taxon>Halobacteriales</taxon>
        <taxon>Natrialbaceae</taxon>
        <taxon>Natronococcus</taxon>
    </lineage>
</organism>
<evidence type="ECO:0000313" key="2">
    <source>
        <dbReference type="EMBL" id="TYL37432.1"/>
    </source>
</evidence>
<reference evidence="2" key="1">
    <citation type="submission" date="2017-11" db="EMBL/GenBank/DDBJ databases">
        <authorList>
            <person name="Kajale S.C."/>
            <person name="Sharma A."/>
        </authorList>
    </citation>
    <scope>NUCLEOTIDE SEQUENCE</scope>
    <source>
        <strain evidence="2">LS1_42</strain>
    </source>
</reference>
<feature type="region of interest" description="Disordered" evidence="1">
    <location>
        <begin position="1"/>
        <end position="50"/>
    </location>
</feature>
<proteinExistence type="predicted"/>
<protein>
    <submittedName>
        <fullName evidence="2">Uncharacterized protein</fullName>
    </submittedName>
</protein>
<sequence length="132" mass="15136">MTPNEASEKMDAFLDSFSEDRDRQEDEPVKYNTDNVKLHNPEASGSGDIKKIDLDGDDIAGHELIEEQTEEGDYIIKGLTTRVNYKNEFFNVTVMGGEKMAYAKVEDVGDLELGKELMADIQDRYMEHFREY</sequence>
<name>A0A8J8TRC9_9EURY</name>
<evidence type="ECO:0000313" key="3">
    <source>
        <dbReference type="Proteomes" id="UP000766904"/>
    </source>
</evidence>
<comment type="caution">
    <text evidence="2">The sequence shown here is derived from an EMBL/GenBank/DDBJ whole genome shotgun (WGS) entry which is preliminary data.</text>
</comment>
<keyword evidence="3" id="KW-1185">Reference proteome</keyword>